<feature type="domain" description="Aminoacyl-transfer RNA synthetases class-II family profile" evidence="10">
    <location>
        <begin position="25"/>
        <end position="331"/>
    </location>
</feature>
<dbReference type="GO" id="GO:0140096">
    <property type="term" value="F:catalytic activity, acting on a protein"/>
    <property type="evidence" value="ECO:0007669"/>
    <property type="project" value="UniProtKB-ARBA"/>
</dbReference>
<feature type="binding site" evidence="9">
    <location>
        <position position="128"/>
    </location>
    <ligand>
        <name>L-histidine</name>
        <dbReference type="ChEBI" id="CHEBI:57595"/>
    </ligand>
</feature>
<dbReference type="OrthoDB" id="9800814at2"/>
<gene>
    <name evidence="8" type="primary">hisZ</name>
    <name evidence="11" type="ORF">SAMN02745158_01750</name>
</gene>
<dbReference type="PANTHER" id="PTHR43707">
    <property type="entry name" value="HISTIDYL-TRNA SYNTHETASE"/>
    <property type="match status" value="1"/>
</dbReference>
<reference evidence="11 12" key="1">
    <citation type="submission" date="2016-11" db="EMBL/GenBank/DDBJ databases">
        <authorList>
            <person name="Jaros S."/>
            <person name="Januszkiewicz K."/>
            <person name="Wedrychowicz H."/>
        </authorList>
    </citation>
    <scope>NUCLEOTIDE SEQUENCE [LARGE SCALE GENOMIC DNA]</scope>
    <source>
        <strain evidence="11 12">DSM 17459</strain>
    </source>
</reference>
<dbReference type="GO" id="GO:0004821">
    <property type="term" value="F:histidine-tRNA ligase activity"/>
    <property type="evidence" value="ECO:0007669"/>
    <property type="project" value="TreeGrafter"/>
</dbReference>
<proteinExistence type="inferred from homology"/>
<dbReference type="CDD" id="cd00773">
    <property type="entry name" value="HisRS-like_core"/>
    <property type="match status" value="1"/>
</dbReference>
<dbReference type="Proteomes" id="UP000184245">
    <property type="component" value="Unassembled WGS sequence"/>
</dbReference>
<dbReference type="GO" id="GO:0005737">
    <property type="term" value="C:cytoplasm"/>
    <property type="evidence" value="ECO:0007669"/>
    <property type="project" value="UniProtKB-SubCell"/>
</dbReference>
<dbReference type="GO" id="GO:0006427">
    <property type="term" value="P:histidyl-tRNA aminoacylation"/>
    <property type="evidence" value="ECO:0007669"/>
    <property type="project" value="TreeGrafter"/>
</dbReference>
<dbReference type="HAMAP" id="MF_00125">
    <property type="entry name" value="HisZ"/>
    <property type="match status" value="1"/>
</dbReference>
<keyword evidence="8" id="KW-0028">Amino-acid biosynthesis</keyword>
<evidence type="ECO:0000313" key="11">
    <source>
        <dbReference type="EMBL" id="SHE85289.1"/>
    </source>
</evidence>
<keyword evidence="6 8" id="KW-0963">Cytoplasm</keyword>
<evidence type="ECO:0000256" key="7">
    <source>
        <dbReference type="ARBA" id="ARBA00025246"/>
    </source>
</evidence>
<evidence type="ECO:0000256" key="5">
    <source>
        <dbReference type="ARBA" id="ARBA00020397"/>
    </source>
</evidence>
<evidence type="ECO:0000256" key="2">
    <source>
        <dbReference type="ARBA" id="ARBA00004667"/>
    </source>
</evidence>
<keyword evidence="8" id="KW-0368">Histidine biosynthesis</keyword>
<comment type="subcellular location">
    <subcellularLocation>
        <location evidence="1 8">Cytoplasm</location>
    </subcellularLocation>
</comment>
<dbReference type="RefSeq" id="WP_072850966.1">
    <property type="nucleotide sequence ID" value="NZ_FQVI01000007.1"/>
</dbReference>
<dbReference type="NCBIfam" id="TIGR00443">
    <property type="entry name" value="hisZ_biosyn_reg"/>
    <property type="match status" value="1"/>
</dbReference>
<dbReference type="AlphaFoldDB" id="A0A1M4WVM7"/>
<dbReference type="Gene3D" id="3.30.930.10">
    <property type="entry name" value="Bira Bifunctional Protein, Domain 2"/>
    <property type="match status" value="1"/>
</dbReference>
<dbReference type="GO" id="GO:0000105">
    <property type="term" value="P:L-histidine biosynthetic process"/>
    <property type="evidence" value="ECO:0007669"/>
    <property type="project" value="UniProtKB-UniRule"/>
</dbReference>
<comment type="function">
    <text evidence="7 8">Required for the first step of histidine biosynthesis. May allow the feedback regulation of ATP phosphoribosyltransferase activity by histidine.</text>
</comment>
<evidence type="ECO:0000256" key="4">
    <source>
        <dbReference type="ARBA" id="ARBA00011496"/>
    </source>
</evidence>
<dbReference type="PROSITE" id="PS50862">
    <property type="entry name" value="AA_TRNA_LIGASE_II"/>
    <property type="match status" value="1"/>
</dbReference>
<evidence type="ECO:0000256" key="6">
    <source>
        <dbReference type="ARBA" id="ARBA00022490"/>
    </source>
</evidence>
<keyword evidence="11" id="KW-0808">Transferase</keyword>
<feature type="binding site" evidence="9">
    <location>
        <position position="124"/>
    </location>
    <ligand>
        <name>L-histidine</name>
        <dbReference type="ChEBI" id="CHEBI:57595"/>
    </ligand>
</feature>
<comment type="miscellaneous">
    <text evidence="8">This function is generally fulfilled by the C-terminal part of HisG, which is missing in some bacteria such as this one.</text>
</comment>
<evidence type="ECO:0000256" key="3">
    <source>
        <dbReference type="ARBA" id="ARBA00005539"/>
    </source>
</evidence>
<feature type="binding site" evidence="9">
    <location>
        <begin position="273"/>
        <end position="274"/>
    </location>
    <ligand>
        <name>L-histidine</name>
        <dbReference type="ChEBI" id="CHEBI:57595"/>
    </ligand>
</feature>
<protein>
    <recommendedName>
        <fullName evidence="5 8">ATP phosphoribosyltransferase regulatory subunit</fullName>
    </recommendedName>
</protein>
<evidence type="ECO:0000259" key="10">
    <source>
        <dbReference type="PROSITE" id="PS50862"/>
    </source>
</evidence>
<organism evidence="11 12">
    <name type="scientific">Lactonifactor longoviformis DSM 17459</name>
    <dbReference type="NCBI Taxonomy" id="1122155"/>
    <lineage>
        <taxon>Bacteria</taxon>
        <taxon>Bacillati</taxon>
        <taxon>Bacillota</taxon>
        <taxon>Clostridia</taxon>
        <taxon>Eubacteriales</taxon>
        <taxon>Clostridiaceae</taxon>
        <taxon>Lactonifactor</taxon>
    </lineage>
</organism>
<accession>A0A1M4WVM7</accession>
<dbReference type="STRING" id="1122155.SAMN02745158_01750"/>
<keyword evidence="11" id="KW-0328">Glycosyltransferase</keyword>
<comment type="pathway">
    <text evidence="2 8">Amino-acid biosynthesis; L-histidine biosynthesis; L-histidine from 5-phospho-alpha-D-ribose 1-diphosphate: step 1/9.</text>
</comment>
<dbReference type="Pfam" id="PF13393">
    <property type="entry name" value="tRNA-synt_His"/>
    <property type="match status" value="1"/>
</dbReference>
<keyword evidence="12" id="KW-1185">Reference proteome</keyword>
<sequence>MERMFHTPEGVRDVYNGECEQKLVLEERLHTVLRSYGYQDIETPTFEYFDVFSREVGTIPSKDLYKFFDREGNTLVLRPDFTPSIARAVSMYFTPEEFPLRLCYKGNTFINNSSYQGRLKESTQMGVEFVGDGSAQSDGEILALMVELLSTAGLKEFQISIGQVDFFKSLLEDAGMDGEMEEQLRQQISNKNYFGVEELISNLNLDSELEKAFLMLPKLYGGVEMLTEAKTLTKNTQAVKALERLEEIYEVLACYGCEKYIAFDLSMLSKYQYYTGIIFQAYTYGTGDAIIKGGRYNHLLGHFGKPAAAIGFTIVMENLMNALSRQGIQIPVETKRILILYTKEQQKEAIAMAASWRKKGGEAELLLKDPVRTKEDYEKRGKYNEIFDLCPR</sequence>
<evidence type="ECO:0000256" key="8">
    <source>
        <dbReference type="HAMAP-Rule" id="MF_00125"/>
    </source>
</evidence>
<dbReference type="InterPro" id="IPR041715">
    <property type="entry name" value="HisRS-like_core"/>
</dbReference>
<evidence type="ECO:0000313" key="12">
    <source>
        <dbReference type="Proteomes" id="UP000184245"/>
    </source>
</evidence>
<dbReference type="SUPFAM" id="SSF55681">
    <property type="entry name" value="Class II aaRS and biotin synthetases"/>
    <property type="match status" value="1"/>
</dbReference>
<dbReference type="PANTHER" id="PTHR43707:SF1">
    <property type="entry name" value="HISTIDINE--TRNA LIGASE, MITOCHONDRIAL-RELATED"/>
    <property type="match status" value="1"/>
</dbReference>
<evidence type="ECO:0000256" key="9">
    <source>
        <dbReference type="PIRSR" id="PIRSR001549-1"/>
    </source>
</evidence>
<dbReference type="EMBL" id="FQVI01000007">
    <property type="protein sequence ID" value="SHE85289.1"/>
    <property type="molecule type" value="Genomic_DNA"/>
</dbReference>
<dbReference type="InterPro" id="IPR004517">
    <property type="entry name" value="HisZ"/>
</dbReference>
<name>A0A1M4WVM7_9CLOT</name>
<comment type="similarity">
    <text evidence="3 8">Belongs to the class-II aminoacyl-tRNA synthetase family. HisZ subfamily.</text>
</comment>
<feature type="binding site" evidence="9">
    <location>
        <begin position="80"/>
        <end position="82"/>
    </location>
    <ligand>
        <name>L-histidine</name>
        <dbReference type="ChEBI" id="CHEBI:57595"/>
    </ligand>
</feature>
<dbReference type="InterPro" id="IPR004516">
    <property type="entry name" value="HisRS/HisZ"/>
</dbReference>
<dbReference type="GO" id="GO:0016757">
    <property type="term" value="F:glycosyltransferase activity"/>
    <property type="evidence" value="ECO:0007669"/>
    <property type="project" value="UniProtKB-KW"/>
</dbReference>
<dbReference type="PIRSF" id="PIRSF001549">
    <property type="entry name" value="His-tRNA_synth"/>
    <property type="match status" value="1"/>
</dbReference>
<dbReference type="UniPathway" id="UPA00031">
    <property type="reaction ID" value="UER00006"/>
</dbReference>
<comment type="subunit">
    <text evidence="4 8">Heteromultimer composed of HisG and HisZ subunits.</text>
</comment>
<dbReference type="InterPro" id="IPR045864">
    <property type="entry name" value="aa-tRNA-synth_II/BPL/LPL"/>
</dbReference>
<dbReference type="InterPro" id="IPR006195">
    <property type="entry name" value="aa-tRNA-synth_II"/>
</dbReference>
<evidence type="ECO:0000256" key="1">
    <source>
        <dbReference type="ARBA" id="ARBA00004496"/>
    </source>
</evidence>